<evidence type="ECO:0000313" key="3">
    <source>
        <dbReference type="Proteomes" id="UP000824135"/>
    </source>
</evidence>
<keyword evidence="1" id="KW-0812">Transmembrane</keyword>
<comment type="caution">
    <text evidence="2">The sequence shown here is derived from an EMBL/GenBank/DDBJ whole genome shotgun (WGS) entry which is preliminary data.</text>
</comment>
<keyword evidence="1" id="KW-0472">Membrane</keyword>
<organism evidence="2 3">
    <name type="scientific">Candidatus Borkfalkia excrementavium</name>
    <dbReference type="NCBI Taxonomy" id="2838505"/>
    <lineage>
        <taxon>Bacteria</taxon>
        <taxon>Bacillati</taxon>
        <taxon>Bacillota</taxon>
        <taxon>Clostridia</taxon>
        <taxon>Christensenellales</taxon>
        <taxon>Christensenellaceae</taxon>
        <taxon>Candidatus Borkfalkia</taxon>
    </lineage>
</organism>
<dbReference type="Proteomes" id="UP000824135">
    <property type="component" value="Unassembled WGS sequence"/>
</dbReference>
<dbReference type="Pfam" id="PF06541">
    <property type="entry name" value="ABC_trans_CmpB"/>
    <property type="match status" value="1"/>
</dbReference>
<proteinExistence type="predicted"/>
<feature type="transmembrane region" description="Helical" evidence="1">
    <location>
        <begin position="6"/>
        <end position="27"/>
    </location>
</feature>
<reference evidence="2" key="1">
    <citation type="journal article" date="2021" name="PeerJ">
        <title>Extensive microbial diversity within the chicken gut microbiome revealed by metagenomics and culture.</title>
        <authorList>
            <person name="Gilroy R."/>
            <person name="Ravi A."/>
            <person name="Getino M."/>
            <person name="Pursley I."/>
            <person name="Horton D.L."/>
            <person name="Alikhan N.F."/>
            <person name="Baker D."/>
            <person name="Gharbi K."/>
            <person name="Hall N."/>
            <person name="Watson M."/>
            <person name="Adriaenssens E.M."/>
            <person name="Foster-Nyarko E."/>
            <person name="Jarju S."/>
            <person name="Secka A."/>
            <person name="Antonio M."/>
            <person name="Oren A."/>
            <person name="Chaudhuri R.R."/>
            <person name="La Ragione R."/>
            <person name="Hildebrand F."/>
            <person name="Pallen M.J."/>
        </authorList>
    </citation>
    <scope>NUCLEOTIDE SEQUENCE</scope>
    <source>
        <strain evidence="2">CHK199-9574</strain>
    </source>
</reference>
<name>A0A9D1Z7M6_9FIRM</name>
<accession>A0A9D1Z7M6</accession>
<dbReference type="InterPro" id="IPR010540">
    <property type="entry name" value="CmpB_TMEM229"/>
</dbReference>
<sequence length="204" mass="23241">MTFSKAVFLYVLGGLVGTVWETLLNLFRGRGFVFCNGSIFTPFNFVYGVGAVVIILLLKNRKKWWQVFLIGSLGGGLVEYILSFLEEAVLGTRSWNYSHKFLNINGRTTVPYMIFWGLLCLAVIYIVYRPLDNWLETFPKKAMKIAAIVLFCVIAIDWMVTVSALIRYSARAEGTAAATFIGEWIDRVFDDAFMKRRFPAMKIN</sequence>
<evidence type="ECO:0000313" key="2">
    <source>
        <dbReference type="EMBL" id="HIY78094.1"/>
    </source>
</evidence>
<dbReference type="EMBL" id="DXCO01000028">
    <property type="protein sequence ID" value="HIY78094.1"/>
    <property type="molecule type" value="Genomic_DNA"/>
</dbReference>
<evidence type="ECO:0000256" key="1">
    <source>
        <dbReference type="SAM" id="Phobius"/>
    </source>
</evidence>
<reference evidence="2" key="2">
    <citation type="submission" date="2021-04" db="EMBL/GenBank/DDBJ databases">
        <authorList>
            <person name="Gilroy R."/>
        </authorList>
    </citation>
    <scope>NUCLEOTIDE SEQUENCE</scope>
    <source>
        <strain evidence="2">CHK199-9574</strain>
    </source>
</reference>
<feature type="transmembrane region" description="Helical" evidence="1">
    <location>
        <begin position="64"/>
        <end position="89"/>
    </location>
</feature>
<gene>
    <name evidence="2" type="ORF">H9728_03530</name>
</gene>
<protein>
    <submittedName>
        <fullName evidence="2">ABC transporter permease</fullName>
    </submittedName>
</protein>
<dbReference type="AlphaFoldDB" id="A0A9D1Z7M6"/>
<feature type="transmembrane region" description="Helical" evidence="1">
    <location>
        <begin position="110"/>
        <end position="128"/>
    </location>
</feature>
<keyword evidence="1" id="KW-1133">Transmembrane helix</keyword>
<feature type="transmembrane region" description="Helical" evidence="1">
    <location>
        <begin position="39"/>
        <end position="58"/>
    </location>
</feature>
<feature type="transmembrane region" description="Helical" evidence="1">
    <location>
        <begin position="148"/>
        <end position="166"/>
    </location>
</feature>